<dbReference type="Pfam" id="PF04138">
    <property type="entry name" value="GtrA_DPMS_TM"/>
    <property type="match status" value="1"/>
</dbReference>
<evidence type="ECO:0000256" key="5">
    <source>
        <dbReference type="ARBA" id="ARBA00023136"/>
    </source>
</evidence>
<reference evidence="8 9" key="1">
    <citation type="submission" date="2018-11" db="EMBL/GenBank/DDBJ databases">
        <authorList>
            <consortium name="Pathogen Informatics"/>
        </authorList>
    </citation>
    <scope>NUCLEOTIDE SEQUENCE [LARGE SCALE GENOMIC DNA]</scope>
    <source>
        <strain evidence="8 9">NCTC10913</strain>
    </source>
</reference>
<evidence type="ECO:0000256" key="6">
    <source>
        <dbReference type="SAM" id="Phobius"/>
    </source>
</evidence>
<dbReference type="Proteomes" id="UP000277570">
    <property type="component" value="Unassembled WGS sequence"/>
</dbReference>
<gene>
    <name evidence="8" type="ORF">NCTC10913_00482</name>
</gene>
<evidence type="ECO:0000256" key="2">
    <source>
        <dbReference type="ARBA" id="ARBA00009399"/>
    </source>
</evidence>
<dbReference type="PANTHER" id="PTHR38459:SF6">
    <property type="entry name" value="ARABINOGALACTAN BIOSYNTHESIS RECRUITING PROTEIN RV3789"/>
    <property type="match status" value="1"/>
</dbReference>
<organism evidence="8 9">
    <name type="scientific">Clostridium carnis</name>
    <dbReference type="NCBI Taxonomy" id="1530"/>
    <lineage>
        <taxon>Bacteria</taxon>
        <taxon>Bacillati</taxon>
        <taxon>Bacillota</taxon>
        <taxon>Clostridia</taxon>
        <taxon>Eubacteriales</taxon>
        <taxon>Clostridiaceae</taxon>
        <taxon>Clostridium</taxon>
    </lineage>
</organism>
<dbReference type="InterPro" id="IPR051401">
    <property type="entry name" value="GtrA_CellWall_Glycosyl"/>
</dbReference>
<protein>
    <submittedName>
        <fullName evidence="8">GtrA-like protein</fullName>
    </submittedName>
</protein>
<evidence type="ECO:0000256" key="1">
    <source>
        <dbReference type="ARBA" id="ARBA00004141"/>
    </source>
</evidence>
<dbReference type="EMBL" id="UYIN01000001">
    <property type="protein sequence ID" value="VDG69843.1"/>
    <property type="molecule type" value="Genomic_DNA"/>
</dbReference>
<keyword evidence="3 6" id="KW-0812">Transmembrane</keyword>
<evidence type="ECO:0000313" key="8">
    <source>
        <dbReference type="EMBL" id="VDG69843.1"/>
    </source>
</evidence>
<keyword evidence="9" id="KW-1185">Reference proteome</keyword>
<evidence type="ECO:0000259" key="7">
    <source>
        <dbReference type="Pfam" id="PF04138"/>
    </source>
</evidence>
<accession>A0ABY6SNY5</accession>
<feature type="transmembrane region" description="Helical" evidence="6">
    <location>
        <begin position="72"/>
        <end position="93"/>
    </location>
</feature>
<sequence length="128" mass="14142">MKNSIKTKELLRFLVGGGSAVITDYVIYKILLSIGLDISIAKAISFICGSIVGFIINKLWTFESKSFVKSELWRYAILYGITAVINSLINNLVICVLGIQFIAFLCATGTSTVLNFLGQKFFVFKGKE</sequence>
<dbReference type="PANTHER" id="PTHR38459">
    <property type="entry name" value="PROPHAGE BACTOPRENOL-LINKED GLUCOSE TRANSLOCASE HOMOLOG"/>
    <property type="match status" value="1"/>
</dbReference>
<comment type="caution">
    <text evidence="8">The sequence shown here is derived from an EMBL/GenBank/DDBJ whole genome shotgun (WGS) entry which is preliminary data.</text>
</comment>
<comment type="similarity">
    <text evidence="2">Belongs to the GtrA family.</text>
</comment>
<keyword evidence="4 6" id="KW-1133">Transmembrane helix</keyword>
<proteinExistence type="inferred from homology"/>
<feature type="transmembrane region" description="Helical" evidence="6">
    <location>
        <begin position="40"/>
        <end position="60"/>
    </location>
</feature>
<feature type="domain" description="GtrA/DPMS transmembrane" evidence="7">
    <location>
        <begin position="12"/>
        <end position="124"/>
    </location>
</feature>
<evidence type="ECO:0000256" key="3">
    <source>
        <dbReference type="ARBA" id="ARBA00022692"/>
    </source>
</evidence>
<name>A0ABY6SNY5_9CLOT</name>
<dbReference type="InterPro" id="IPR007267">
    <property type="entry name" value="GtrA_DPMS_TM"/>
</dbReference>
<feature type="transmembrane region" description="Helical" evidence="6">
    <location>
        <begin position="99"/>
        <end position="118"/>
    </location>
</feature>
<evidence type="ECO:0000256" key="4">
    <source>
        <dbReference type="ARBA" id="ARBA00022989"/>
    </source>
</evidence>
<evidence type="ECO:0000313" key="9">
    <source>
        <dbReference type="Proteomes" id="UP000277570"/>
    </source>
</evidence>
<feature type="transmembrane region" description="Helical" evidence="6">
    <location>
        <begin position="12"/>
        <end position="34"/>
    </location>
</feature>
<dbReference type="RefSeq" id="WP_125147726.1">
    <property type="nucleotide sequence ID" value="NZ_UYIN01000001.1"/>
</dbReference>
<comment type="subcellular location">
    <subcellularLocation>
        <location evidence="1">Membrane</location>
        <topology evidence="1">Multi-pass membrane protein</topology>
    </subcellularLocation>
</comment>
<keyword evidence="5 6" id="KW-0472">Membrane</keyword>